<evidence type="ECO:0000313" key="2">
    <source>
        <dbReference type="Proteomes" id="UP000029554"/>
    </source>
</evidence>
<gene>
    <name evidence="1" type="ORF">LG45_04520</name>
</gene>
<keyword evidence="2" id="KW-1185">Reference proteome</keyword>
<dbReference type="EMBL" id="JRHH01000002">
    <property type="protein sequence ID" value="KGD68910.1"/>
    <property type="molecule type" value="Genomic_DNA"/>
</dbReference>
<evidence type="ECO:0000313" key="1">
    <source>
        <dbReference type="EMBL" id="KGD68910.1"/>
    </source>
</evidence>
<comment type="caution">
    <text evidence="1">The sequence shown here is derived from an EMBL/GenBank/DDBJ whole genome shotgun (WGS) entry which is preliminary data.</text>
</comment>
<dbReference type="Pfam" id="PF22252">
    <property type="entry name" value="PNGase_F-II_N"/>
    <property type="match status" value="1"/>
</dbReference>
<dbReference type="AlphaFoldDB" id="A0A095V232"/>
<sequence length="237" mass="27752">MKKLKYLLLIFLLVNNVYSQNKISVIYSVDFIGEVFKKRNNAISQNLVSGTKGTETKIKSLEFKLIVDKNKSVFNVIPQMEKDNESLGEKMGKIVAGYDDIFYRDNDSKILINNFLLDGKKINLLDKFEKYKWEFSKEERLIQGYKCYLAKTKLLHLEINAWYCPQLPYSTGPRDFGQLPGLILELQKGDLIFQAKKITFDDNIKLDYDLKTFKTITVEENEKMLKNIRDKYLNQQD</sequence>
<reference evidence="1 2" key="1">
    <citation type="submission" date="2014-09" db="EMBL/GenBank/DDBJ databases">
        <title>Whole Genome Shotgun of Flavobacterium aquatile LMG 4008.</title>
        <authorList>
            <person name="Gale A.N."/>
            <person name="Pipes S.E."/>
            <person name="Newman J.D."/>
        </authorList>
    </citation>
    <scope>NUCLEOTIDE SEQUENCE [LARGE SCALE GENOMIC DNA]</scope>
    <source>
        <strain evidence="1 2">LMG 4008</strain>
    </source>
</reference>
<dbReference type="NCBIfam" id="TIGR01200">
    <property type="entry name" value="GLPGLI"/>
    <property type="match status" value="1"/>
</dbReference>
<dbReference type="STRING" id="1453498.LG45_04520"/>
<organism evidence="1 2">
    <name type="scientific">Flavobacterium aquatile LMG 4008 = ATCC 11947</name>
    <dbReference type="NCBI Taxonomy" id="1453498"/>
    <lineage>
        <taxon>Bacteria</taxon>
        <taxon>Pseudomonadati</taxon>
        <taxon>Bacteroidota</taxon>
        <taxon>Flavobacteriia</taxon>
        <taxon>Flavobacteriales</taxon>
        <taxon>Flavobacteriaceae</taxon>
        <taxon>Flavobacterium</taxon>
    </lineage>
</organism>
<dbReference type="Proteomes" id="UP000029554">
    <property type="component" value="Unassembled WGS sequence"/>
</dbReference>
<name>A0A095V232_9FLAO</name>
<evidence type="ECO:0008006" key="3">
    <source>
        <dbReference type="Google" id="ProtNLM"/>
    </source>
</evidence>
<protein>
    <recommendedName>
        <fullName evidence="3">GLPGLI family protein</fullName>
    </recommendedName>
</protein>
<accession>A0A095V232</accession>
<dbReference type="RefSeq" id="WP_035124795.1">
    <property type="nucleotide sequence ID" value="NZ_JRHH01000002.1"/>
</dbReference>
<dbReference type="eggNOG" id="ENOG5032URP">
    <property type="taxonomic scope" value="Bacteria"/>
</dbReference>
<dbReference type="InterPro" id="IPR005901">
    <property type="entry name" value="GLPGLI"/>
</dbReference>
<proteinExistence type="predicted"/>